<dbReference type="SUPFAM" id="SSF53474">
    <property type="entry name" value="alpha/beta-Hydrolases"/>
    <property type="match status" value="1"/>
</dbReference>
<name>A0ABY3NKN0_ELIMR</name>
<dbReference type="EMBL" id="VNHK01000001">
    <property type="protein sequence ID" value="TYO94032.1"/>
    <property type="molecule type" value="Genomic_DNA"/>
</dbReference>
<protein>
    <submittedName>
        <fullName evidence="2">Pimeloyl-ACP methyl ester carboxylesterase</fullName>
    </submittedName>
</protein>
<dbReference type="Gene3D" id="3.40.50.1820">
    <property type="entry name" value="alpha/beta hydrolase"/>
    <property type="match status" value="1"/>
</dbReference>
<accession>A0ABY3NKN0</accession>
<comment type="caution">
    <text evidence="2">The sequence shown here is derived from an EMBL/GenBank/DDBJ whole genome shotgun (WGS) entry which is preliminary data.</text>
</comment>
<evidence type="ECO:0000313" key="2">
    <source>
        <dbReference type="EMBL" id="TYO94032.1"/>
    </source>
</evidence>
<organism evidence="2 3">
    <name type="scientific">Elizabethkingia miricola</name>
    <name type="common">Chryseobacterium miricola</name>
    <dbReference type="NCBI Taxonomy" id="172045"/>
    <lineage>
        <taxon>Bacteria</taxon>
        <taxon>Pseudomonadati</taxon>
        <taxon>Bacteroidota</taxon>
        <taxon>Flavobacteriia</taxon>
        <taxon>Flavobacteriales</taxon>
        <taxon>Weeksellaceae</taxon>
        <taxon>Elizabethkingia</taxon>
    </lineage>
</organism>
<dbReference type="Proteomes" id="UP000324513">
    <property type="component" value="Unassembled WGS sequence"/>
</dbReference>
<dbReference type="PANTHER" id="PTHR43689">
    <property type="entry name" value="HYDROLASE"/>
    <property type="match status" value="1"/>
</dbReference>
<dbReference type="InterPro" id="IPR000073">
    <property type="entry name" value="AB_hydrolase_1"/>
</dbReference>
<dbReference type="PANTHER" id="PTHR43689:SF8">
    <property type="entry name" value="ALPHA_BETA-HYDROLASES SUPERFAMILY PROTEIN"/>
    <property type="match status" value="1"/>
</dbReference>
<dbReference type="Pfam" id="PF00561">
    <property type="entry name" value="Abhydrolase_1"/>
    <property type="match status" value="1"/>
</dbReference>
<evidence type="ECO:0000259" key="1">
    <source>
        <dbReference type="Pfam" id="PF00561"/>
    </source>
</evidence>
<reference evidence="2 3" key="1">
    <citation type="submission" date="2019-07" db="EMBL/GenBank/DDBJ databases">
        <title>Genomic Encyclopedia of Archaeal and Bacterial Type Strains, Phase II (KMG-II): from individual species to whole genera.</title>
        <authorList>
            <person name="Goeker M."/>
        </authorList>
    </citation>
    <scope>NUCLEOTIDE SEQUENCE [LARGE SCALE GENOMIC DNA]</scope>
    <source>
        <strain evidence="2 3">DSM 14571</strain>
    </source>
</reference>
<proteinExistence type="predicted"/>
<feature type="domain" description="AB hydrolase-1" evidence="1">
    <location>
        <begin position="42"/>
        <end position="174"/>
    </location>
</feature>
<keyword evidence="3" id="KW-1185">Reference proteome</keyword>
<gene>
    <name evidence="2" type="ORF">LX74_00069</name>
</gene>
<evidence type="ECO:0000313" key="3">
    <source>
        <dbReference type="Proteomes" id="UP000324513"/>
    </source>
</evidence>
<sequence>MHYDYLCSFIQMEFMIHDAETFMTVNAKQLYTEFVNEYENRPVLVFLHDSLGCTQLWRNFPHQLAAATQCNVLIYDRLGYGKSDPMPTHERAVNYMELEADVLQEILTKLKITNAILFGHSDGGTIALLAAAKYPGNIAGVICEAGHIFVEDVTLKGIYEAMDAYKNTTLPERLKKYHGEKTETLFRAWTETWTGSDYRNWNIEHFLPKISCPLLFIQGEKDEYGTMDQVNRTISQVSGRSEKYIIPETGHTPHKESPELTLKATESFINSILKD</sequence>
<dbReference type="InterPro" id="IPR029058">
    <property type="entry name" value="AB_hydrolase_fold"/>
</dbReference>